<dbReference type="EMBL" id="PNBA02000003">
    <property type="protein sequence ID" value="KAG6429997.1"/>
    <property type="molecule type" value="Genomic_DNA"/>
</dbReference>
<dbReference type="GO" id="GO:0005886">
    <property type="term" value="C:plasma membrane"/>
    <property type="evidence" value="ECO:0007669"/>
    <property type="project" value="TreeGrafter"/>
</dbReference>
<dbReference type="AlphaFoldDB" id="A0A8X8YG05"/>
<comment type="caution">
    <text evidence="2">The sequence shown here is derived from an EMBL/GenBank/DDBJ whole genome shotgun (WGS) entry which is preliminary data.</text>
</comment>
<feature type="compositionally biased region" description="Polar residues" evidence="1">
    <location>
        <begin position="1"/>
        <end position="13"/>
    </location>
</feature>
<organism evidence="2">
    <name type="scientific">Salvia splendens</name>
    <name type="common">Scarlet sage</name>
    <dbReference type="NCBI Taxonomy" id="180675"/>
    <lineage>
        <taxon>Eukaryota</taxon>
        <taxon>Viridiplantae</taxon>
        <taxon>Streptophyta</taxon>
        <taxon>Embryophyta</taxon>
        <taxon>Tracheophyta</taxon>
        <taxon>Spermatophyta</taxon>
        <taxon>Magnoliopsida</taxon>
        <taxon>eudicotyledons</taxon>
        <taxon>Gunneridae</taxon>
        <taxon>Pentapetalae</taxon>
        <taxon>asterids</taxon>
        <taxon>lamiids</taxon>
        <taxon>Lamiales</taxon>
        <taxon>Lamiaceae</taxon>
        <taxon>Nepetoideae</taxon>
        <taxon>Mentheae</taxon>
        <taxon>Salviinae</taxon>
        <taxon>Salvia</taxon>
        <taxon>Salvia subgen. Calosphace</taxon>
        <taxon>core Calosphace</taxon>
    </lineage>
</organism>
<dbReference type="Proteomes" id="UP000298416">
    <property type="component" value="Unassembled WGS sequence"/>
</dbReference>
<evidence type="ECO:0000256" key="1">
    <source>
        <dbReference type="SAM" id="MobiDB-lite"/>
    </source>
</evidence>
<sequence>MLPTVMNQPNSVDPTAPPPQPLRSSFSCDRHPAENFTGFCPICLCERLTTIDGNSSANTPLLLPPPLLRRHQSPLLLLLRRCETRCHQQQQLLPASEALEDLLFPRALPHKVILGVQERSFEPILRAPEEILRC</sequence>
<reference evidence="2" key="1">
    <citation type="submission" date="2018-01" db="EMBL/GenBank/DDBJ databases">
        <authorList>
            <person name="Mao J.F."/>
        </authorList>
    </citation>
    <scope>NUCLEOTIDE SEQUENCE</scope>
    <source>
        <strain evidence="2">Huo1</strain>
        <tissue evidence="2">Leaf</tissue>
    </source>
</reference>
<gene>
    <name evidence="2" type="ORF">SASPL_108056</name>
</gene>
<name>A0A8X8YG05_SALSN</name>
<feature type="region of interest" description="Disordered" evidence="1">
    <location>
        <begin position="1"/>
        <end position="26"/>
    </location>
</feature>
<reference evidence="2" key="2">
    <citation type="submission" date="2020-08" db="EMBL/GenBank/DDBJ databases">
        <title>Plant Genome Project.</title>
        <authorList>
            <person name="Zhang R.-G."/>
        </authorList>
    </citation>
    <scope>NUCLEOTIDE SEQUENCE</scope>
    <source>
        <strain evidence="2">Huo1</strain>
        <tissue evidence="2">Leaf</tissue>
    </source>
</reference>
<dbReference type="InterPro" id="IPR008004">
    <property type="entry name" value="OCTOPUS-like"/>
</dbReference>
<evidence type="ECO:0000313" key="2">
    <source>
        <dbReference type="EMBL" id="KAG6429997.1"/>
    </source>
</evidence>
<dbReference type="Pfam" id="PF05340">
    <property type="entry name" value="DUF740"/>
    <property type="match status" value="1"/>
</dbReference>
<proteinExistence type="predicted"/>
<protein>
    <submittedName>
        <fullName evidence="2">Uncharacterized protein</fullName>
    </submittedName>
</protein>
<keyword evidence="3" id="KW-1185">Reference proteome</keyword>
<evidence type="ECO:0000313" key="3">
    <source>
        <dbReference type="Proteomes" id="UP000298416"/>
    </source>
</evidence>
<accession>A0A8X8YG05</accession>
<dbReference type="PANTHER" id="PTHR31659:SF9">
    <property type="entry name" value="PROTEIN: UPF0503-LIKE PROTEIN, PUTATIVE (DUF740)-RELATED"/>
    <property type="match status" value="1"/>
</dbReference>
<dbReference type="PANTHER" id="PTHR31659">
    <property type="entry name" value="PROTEIN: UPF0503-LIKE PROTEIN, PUTATIVE (DUF740)-RELATED"/>
    <property type="match status" value="1"/>
</dbReference>